<evidence type="ECO:0000256" key="1">
    <source>
        <dbReference type="SAM" id="Coils"/>
    </source>
</evidence>
<keyword evidence="3" id="KW-1185">Reference proteome</keyword>
<evidence type="ECO:0000313" key="3">
    <source>
        <dbReference type="Proteomes" id="UP000541470"/>
    </source>
</evidence>
<protein>
    <submittedName>
        <fullName evidence="2">Uncharacterized protein</fullName>
    </submittedName>
</protein>
<sequence length="61" mass="6810">MKTAIEHLEHASKVKFSEARQERARATQLQKQVDEATARAAFLESEARSLLAGADKLEERG</sequence>
<comment type="caution">
    <text evidence="2">The sequence shown here is derived from an EMBL/GenBank/DDBJ whole genome shotgun (WGS) entry which is preliminary data.</text>
</comment>
<proteinExistence type="predicted"/>
<keyword evidence="1" id="KW-0175">Coiled coil</keyword>
<dbReference type="EMBL" id="JABBGK010000001">
    <property type="protein sequence ID" value="NML73076.1"/>
    <property type="molecule type" value="Genomic_DNA"/>
</dbReference>
<evidence type="ECO:0000313" key="2">
    <source>
        <dbReference type="EMBL" id="NML73076.1"/>
    </source>
</evidence>
<organism evidence="2 3">
    <name type="scientific">Rhizobium terricola</name>
    <dbReference type="NCBI Taxonomy" id="2728849"/>
    <lineage>
        <taxon>Bacteria</taxon>
        <taxon>Pseudomonadati</taxon>
        <taxon>Pseudomonadota</taxon>
        <taxon>Alphaproteobacteria</taxon>
        <taxon>Hyphomicrobiales</taxon>
        <taxon>Rhizobiaceae</taxon>
        <taxon>Rhizobium/Agrobacterium group</taxon>
        <taxon>Rhizobium</taxon>
    </lineage>
</organism>
<dbReference type="Proteomes" id="UP000541470">
    <property type="component" value="Unassembled WGS sequence"/>
</dbReference>
<feature type="coiled-coil region" evidence="1">
    <location>
        <begin position="19"/>
        <end position="60"/>
    </location>
</feature>
<name>A0A7Y0AT98_9HYPH</name>
<dbReference type="RefSeq" id="WP_169587103.1">
    <property type="nucleotide sequence ID" value="NZ_JABBGK010000001.1"/>
</dbReference>
<accession>A0A7Y0AT98</accession>
<gene>
    <name evidence="2" type="ORF">HHL25_02945</name>
</gene>
<reference evidence="2 3" key="1">
    <citation type="submission" date="2020-04" db="EMBL/GenBank/DDBJ databases">
        <title>Rhizobium sp. S-51 isolated from soil.</title>
        <authorList>
            <person name="Dahal R.H."/>
        </authorList>
    </citation>
    <scope>NUCLEOTIDE SEQUENCE [LARGE SCALE GENOMIC DNA]</scope>
    <source>
        <strain evidence="2 3">S-51</strain>
    </source>
</reference>
<dbReference type="AlphaFoldDB" id="A0A7Y0AT98"/>